<dbReference type="AlphaFoldDB" id="A0A543CNP3"/>
<dbReference type="EMBL" id="VFOZ01000001">
    <property type="protein sequence ID" value="TQL98722.1"/>
    <property type="molecule type" value="Genomic_DNA"/>
</dbReference>
<comment type="caution">
    <text evidence="2">The sequence shown here is derived from an EMBL/GenBank/DDBJ whole genome shotgun (WGS) entry which is preliminary data.</text>
</comment>
<dbReference type="Gene3D" id="3.40.1580.10">
    <property type="entry name" value="SMI1/KNR4-like"/>
    <property type="match status" value="1"/>
</dbReference>
<gene>
    <name evidence="2" type="ORF">FB559_4352</name>
</gene>
<dbReference type="RefSeq" id="WP_221640112.1">
    <property type="nucleotide sequence ID" value="NZ_VFOZ01000001.1"/>
</dbReference>
<evidence type="ECO:0000313" key="3">
    <source>
        <dbReference type="Proteomes" id="UP000316096"/>
    </source>
</evidence>
<dbReference type="Pfam" id="PF09346">
    <property type="entry name" value="SMI1_KNR4"/>
    <property type="match status" value="1"/>
</dbReference>
<protein>
    <submittedName>
        <fullName evidence="2">SMI1/KNR4 family protein SUKH-1</fullName>
    </submittedName>
</protein>
<dbReference type="SMART" id="SM00860">
    <property type="entry name" value="SMI1_KNR4"/>
    <property type="match status" value="1"/>
</dbReference>
<evidence type="ECO:0000313" key="2">
    <source>
        <dbReference type="EMBL" id="TQL98722.1"/>
    </source>
</evidence>
<dbReference type="Proteomes" id="UP000316096">
    <property type="component" value="Unassembled WGS sequence"/>
</dbReference>
<dbReference type="InterPro" id="IPR018958">
    <property type="entry name" value="Knr4/Smi1-like_dom"/>
</dbReference>
<keyword evidence="3" id="KW-1185">Reference proteome</keyword>
<organism evidence="2 3">
    <name type="scientific">Actinoallomurus bryophytorum</name>
    <dbReference type="NCBI Taxonomy" id="1490222"/>
    <lineage>
        <taxon>Bacteria</taxon>
        <taxon>Bacillati</taxon>
        <taxon>Actinomycetota</taxon>
        <taxon>Actinomycetes</taxon>
        <taxon>Streptosporangiales</taxon>
        <taxon>Thermomonosporaceae</taxon>
        <taxon>Actinoallomurus</taxon>
    </lineage>
</organism>
<evidence type="ECO:0000259" key="1">
    <source>
        <dbReference type="SMART" id="SM00860"/>
    </source>
</evidence>
<name>A0A543CNP3_9ACTN</name>
<reference evidence="2 3" key="1">
    <citation type="submission" date="2019-06" db="EMBL/GenBank/DDBJ databases">
        <title>Sequencing the genomes of 1000 actinobacteria strains.</title>
        <authorList>
            <person name="Klenk H.-P."/>
        </authorList>
    </citation>
    <scope>NUCLEOTIDE SEQUENCE [LARGE SCALE GENOMIC DNA]</scope>
    <source>
        <strain evidence="2 3">DSM 102200</strain>
    </source>
</reference>
<dbReference type="SUPFAM" id="SSF160631">
    <property type="entry name" value="SMI1/KNR4-like"/>
    <property type="match status" value="1"/>
</dbReference>
<dbReference type="InterPro" id="IPR037883">
    <property type="entry name" value="Knr4/Smi1-like_sf"/>
</dbReference>
<accession>A0A543CNP3</accession>
<proteinExistence type="predicted"/>
<feature type="domain" description="Knr4/Smi1-like" evidence="1">
    <location>
        <begin position="76"/>
        <end position="206"/>
    </location>
</feature>
<sequence>MRVPWWPLVQNDAWNFSEERNADVTDMSVGDAPRTAEDWRAYLVEYGGVYVRTANEYVRPRLTAEQIESHWLGAAPVDVRTIAATEQRLGIRFPPSLRAFLTVTDGWQGVGGWVDEVSPCAEIDWLRNTGMGEDLIGVYAEVEQEDSEPNELLALFRRALVITSGEDLWLLDPTTIHPDGEWSAYEFAPKYGEAEEYPSFAELFHASKDRMIRLAENEN</sequence>